<feature type="compositionally biased region" description="Basic and acidic residues" evidence="1">
    <location>
        <begin position="51"/>
        <end position="62"/>
    </location>
</feature>
<evidence type="ECO:0000313" key="3">
    <source>
        <dbReference type="Proteomes" id="UP000732399"/>
    </source>
</evidence>
<protein>
    <submittedName>
        <fullName evidence="2">Uncharacterized protein</fullName>
    </submittedName>
</protein>
<feature type="compositionally biased region" description="Low complexity" evidence="1">
    <location>
        <begin position="24"/>
        <end position="36"/>
    </location>
</feature>
<dbReference type="EMBL" id="JAAVJH010000004">
    <property type="protein sequence ID" value="NJR78474.1"/>
    <property type="molecule type" value="Genomic_DNA"/>
</dbReference>
<reference evidence="2 3" key="1">
    <citation type="submission" date="2020-03" db="EMBL/GenBank/DDBJ databases">
        <authorList>
            <person name="Wang L."/>
            <person name="He N."/>
            <person name="Li Y."/>
            <person name="Fang Y."/>
            <person name="Zhang F."/>
        </authorList>
    </citation>
    <scope>NUCLEOTIDE SEQUENCE [LARGE SCALE GENOMIC DNA]</scope>
    <source>
        <strain evidence="2 3">36D10-4-7</strain>
    </source>
</reference>
<evidence type="ECO:0000313" key="2">
    <source>
        <dbReference type="EMBL" id="NJR78474.1"/>
    </source>
</evidence>
<comment type="caution">
    <text evidence="2">The sequence shown here is derived from an EMBL/GenBank/DDBJ whole genome shotgun (WGS) entry which is preliminary data.</text>
</comment>
<organism evidence="2 3">
    <name type="scientific">Sphingomonas corticis</name>
    <dbReference type="NCBI Taxonomy" id="2722791"/>
    <lineage>
        <taxon>Bacteria</taxon>
        <taxon>Pseudomonadati</taxon>
        <taxon>Pseudomonadota</taxon>
        <taxon>Alphaproteobacteria</taxon>
        <taxon>Sphingomonadales</taxon>
        <taxon>Sphingomonadaceae</taxon>
        <taxon>Sphingomonas</taxon>
    </lineage>
</organism>
<evidence type="ECO:0000256" key="1">
    <source>
        <dbReference type="SAM" id="MobiDB-lite"/>
    </source>
</evidence>
<accession>A0ABX1CM31</accession>
<feature type="region of interest" description="Disordered" evidence="1">
    <location>
        <begin position="1"/>
        <end position="62"/>
    </location>
</feature>
<proteinExistence type="predicted"/>
<dbReference type="RefSeq" id="WP_168134023.1">
    <property type="nucleotide sequence ID" value="NZ_JAAVJH010000004.1"/>
</dbReference>
<name>A0ABX1CM31_9SPHN</name>
<dbReference type="Proteomes" id="UP000732399">
    <property type="component" value="Unassembled WGS sequence"/>
</dbReference>
<sequence length="62" mass="6606">MSISIAAGNVHVGLGTPSDRRTDQAMAAQDQATETQSQGMKLPQQAGLDRLLARPDGLARFR</sequence>
<keyword evidence="3" id="KW-1185">Reference proteome</keyword>
<gene>
    <name evidence="2" type="ORF">HBH26_07745</name>
</gene>